<reference evidence="2 3" key="1">
    <citation type="journal article" date="2006" name="Nat. Biotechnol.">
        <title>Genome sequence of the ubiquitous hydrocarbon-degrading marine bacterium Alcanivorax borkumensis.</title>
        <authorList>
            <person name="Schneiker S."/>
            <person name="Martins dos Santos V.A.P."/>
            <person name="Bartels D."/>
            <person name="Bekel T."/>
            <person name="Brecht M."/>
            <person name="Buhrmester J."/>
            <person name="Chernikova T.N."/>
            <person name="Denaro R."/>
            <person name="Ferrer M."/>
            <person name="Gertler C."/>
            <person name="Goesmann A."/>
            <person name="Golyshina O.V."/>
            <person name="Kaminski F."/>
            <person name="Khachane A.N."/>
            <person name="Lang S."/>
            <person name="Linke B."/>
            <person name="McHardy A.C."/>
            <person name="Meyer F."/>
            <person name="Nechitaylo T."/>
            <person name="Puehler A."/>
            <person name="Regenhardt D."/>
            <person name="Rupp O."/>
            <person name="Sabirova J.S."/>
            <person name="Selbitschka W."/>
            <person name="Yakimov M.M."/>
            <person name="Timmis K.N."/>
            <person name="Vorhoelter F.-J."/>
            <person name="Weidner S."/>
            <person name="Kaiser O."/>
            <person name="Golyshin P.N."/>
        </authorList>
    </citation>
    <scope>NUCLEOTIDE SEQUENCE [LARGE SCALE GENOMIC DNA]</scope>
    <source>
        <strain evidence="3">ATCC 700651 / DSM 11573 / NCIMB 13689 / SK2</strain>
    </source>
</reference>
<dbReference type="eggNOG" id="COG3746">
    <property type="taxonomic scope" value="Bacteria"/>
</dbReference>
<accession>Q0VLX5</accession>
<dbReference type="STRING" id="393595.ABO_2375"/>
<feature type="signal peptide" evidence="1">
    <location>
        <begin position="1"/>
        <end position="18"/>
    </location>
</feature>
<dbReference type="RefSeq" id="WP_011589649.1">
    <property type="nucleotide sequence ID" value="NC_008260.1"/>
</dbReference>
<keyword evidence="3" id="KW-1185">Reference proteome</keyword>
<dbReference type="EMBL" id="AM286690">
    <property type="protein sequence ID" value="CAL17823.1"/>
    <property type="molecule type" value="Genomic_DNA"/>
</dbReference>
<proteinExistence type="predicted"/>
<dbReference type="Proteomes" id="UP000008871">
    <property type="component" value="Chromosome"/>
</dbReference>
<organism evidence="2 3">
    <name type="scientific">Alcanivorax borkumensis (strain ATCC 700651 / DSM 11573 / NCIMB 13689 / SK2)</name>
    <dbReference type="NCBI Taxonomy" id="393595"/>
    <lineage>
        <taxon>Bacteria</taxon>
        <taxon>Pseudomonadati</taxon>
        <taxon>Pseudomonadota</taxon>
        <taxon>Gammaproteobacteria</taxon>
        <taxon>Oceanospirillales</taxon>
        <taxon>Alcanivoracaceae</taxon>
        <taxon>Alcanivorax</taxon>
    </lineage>
</organism>
<evidence type="ECO:0000313" key="2">
    <source>
        <dbReference type="EMBL" id="CAL17823.1"/>
    </source>
</evidence>
<sequence length="415" mass="45984">MKFRFLAPLMAASSLSLAHSVPSQNNPTTVEASLAATWRSANVIGDYDYWQIPGTMMGGEAWPAEKGAQIDELNLGVAHRIDENFYGVIKFNHHAGGDDDHGGAELEHAYVGWVCCDDTGPWLVEAGRMSAQFSPGLAQHSVDRLASESPLALDVLFGRDFHDDGLRFWWHQMAGFSLGAEVWKGKAFPATDTENGGAWDVFGQYQWQGERLALTLGGWFYSAEAESRSDHRYGGGHQHVPVAPPGEIATLFPDTRYTGETEIAGAHFKLGYKLNPDWALALDGEWMQAKPDGVVHDGIGREANFTATQQGGWLQPSITWRAHTFGLRAEQLNTDNKLTGAAAPQLAQDSGLANPLEHDPQRLTAIWRWQWRKNIAIRAEAVQDESLPEKEHRWNLGIVWKETLWSSKTGLRGHH</sequence>
<dbReference type="HOGENOM" id="CLU_650419_0_0_6"/>
<dbReference type="KEGG" id="abo:ABO_2375"/>
<dbReference type="AlphaFoldDB" id="Q0VLX5"/>
<protein>
    <submittedName>
        <fullName evidence="2">Uncharacterized protein</fullName>
    </submittedName>
</protein>
<dbReference type="SUPFAM" id="SSF56935">
    <property type="entry name" value="Porins"/>
    <property type="match status" value="1"/>
</dbReference>
<evidence type="ECO:0000313" key="3">
    <source>
        <dbReference type="Proteomes" id="UP000008871"/>
    </source>
</evidence>
<evidence type="ECO:0000256" key="1">
    <source>
        <dbReference type="SAM" id="SignalP"/>
    </source>
</evidence>
<gene>
    <name evidence="2" type="ordered locus">ABO_2375</name>
</gene>
<keyword evidence="1" id="KW-0732">Signal</keyword>
<dbReference type="OrthoDB" id="9788733at2"/>
<name>Q0VLX5_ALCBS</name>
<feature type="chain" id="PRO_5004178848" evidence="1">
    <location>
        <begin position="19"/>
        <end position="415"/>
    </location>
</feature>